<dbReference type="RefSeq" id="WP_138285329.1">
    <property type="nucleotide sequence ID" value="NZ_CP058350.1"/>
</dbReference>
<dbReference type="SMART" id="SM00421">
    <property type="entry name" value="HTH_LUXR"/>
    <property type="match status" value="1"/>
</dbReference>
<evidence type="ECO:0000313" key="6">
    <source>
        <dbReference type="Proteomes" id="UP000308530"/>
    </source>
</evidence>
<keyword evidence="3" id="KW-0804">Transcription</keyword>
<reference evidence="5 6" key="1">
    <citation type="submission" date="2020-06" db="EMBL/GenBank/DDBJ databases">
        <title>Genome sequence of Rhizobium sp strain ADMK78.</title>
        <authorList>
            <person name="Rahi P."/>
        </authorList>
    </citation>
    <scope>NUCLEOTIDE SEQUENCE [LARGE SCALE GENOMIC DNA]</scope>
    <source>
        <strain evidence="5 6">ADMK78</strain>
    </source>
</reference>
<dbReference type="CDD" id="cd06170">
    <property type="entry name" value="LuxR_C_like"/>
    <property type="match status" value="1"/>
</dbReference>
<evidence type="ECO:0000256" key="3">
    <source>
        <dbReference type="ARBA" id="ARBA00023163"/>
    </source>
</evidence>
<dbReference type="EMBL" id="CP058350">
    <property type="protein sequence ID" value="QLF69539.1"/>
    <property type="molecule type" value="Genomic_DNA"/>
</dbReference>
<evidence type="ECO:0000259" key="4">
    <source>
        <dbReference type="PROSITE" id="PS50043"/>
    </source>
</evidence>
<dbReference type="InterPro" id="IPR036388">
    <property type="entry name" value="WH-like_DNA-bd_sf"/>
</dbReference>
<dbReference type="Gene3D" id="3.30.450.80">
    <property type="entry name" value="Transcription factor LuxR-like, autoinducer-binding domain"/>
    <property type="match status" value="1"/>
</dbReference>
<accession>A0ABX6QLW6</accession>
<gene>
    <name evidence="5" type="ORF">FE840_008280</name>
</gene>
<dbReference type="Proteomes" id="UP000308530">
    <property type="component" value="Chromosome"/>
</dbReference>
<protein>
    <submittedName>
        <fullName evidence="5">Autoinducer binding domain-containing protein</fullName>
    </submittedName>
</protein>
<evidence type="ECO:0000256" key="1">
    <source>
        <dbReference type="ARBA" id="ARBA00023015"/>
    </source>
</evidence>
<keyword evidence="2" id="KW-0238">DNA-binding</keyword>
<evidence type="ECO:0000256" key="2">
    <source>
        <dbReference type="ARBA" id="ARBA00023125"/>
    </source>
</evidence>
<dbReference type="InterPro" id="IPR036693">
    <property type="entry name" value="TF_LuxR_autoind-bd_dom_sf"/>
</dbReference>
<dbReference type="PRINTS" id="PR00038">
    <property type="entry name" value="HTHLUXR"/>
</dbReference>
<dbReference type="SUPFAM" id="SSF75516">
    <property type="entry name" value="Pheromone-binding domain of LuxR-like quorum-sensing transcription factors"/>
    <property type="match status" value="1"/>
</dbReference>
<dbReference type="Pfam" id="PF03472">
    <property type="entry name" value="Autoind_bind"/>
    <property type="match status" value="1"/>
</dbReference>
<dbReference type="InterPro" id="IPR016032">
    <property type="entry name" value="Sig_transdc_resp-reg_C-effctor"/>
</dbReference>
<dbReference type="PROSITE" id="PS00622">
    <property type="entry name" value="HTH_LUXR_1"/>
    <property type="match status" value="1"/>
</dbReference>
<dbReference type="PANTHER" id="PTHR44688:SF16">
    <property type="entry name" value="DNA-BINDING TRANSCRIPTIONAL ACTIVATOR DEVR_DOSR"/>
    <property type="match status" value="1"/>
</dbReference>
<dbReference type="Gene3D" id="1.10.10.10">
    <property type="entry name" value="Winged helix-like DNA-binding domain superfamily/Winged helix DNA-binding domain"/>
    <property type="match status" value="1"/>
</dbReference>
<dbReference type="PROSITE" id="PS50043">
    <property type="entry name" value="HTH_LUXR_2"/>
    <property type="match status" value="1"/>
</dbReference>
<dbReference type="InterPro" id="IPR000792">
    <property type="entry name" value="Tscrpt_reg_LuxR_C"/>
</dbReference>
<evidence type="ECO:0000313" key="5">
    <source>
        <dbReference type="EMBL" id="QLF69539.1"/>
    </source>
</evidence>
<sequence>MANVEPSAAAREALGVEAVTALVTEIETFKTQFDVFRFMKRLVERYFSRTFMVVNMPSVTSRELSPNSIITNWPADLLTEYDGAAMLTRSTILERLRRSSTPLQYDMDDAAAKEPSDNTSSVKALFHRFNMNRGAYFPVHDAGGTRGAVSLHGNRSAFSAAEMIELSYISIHVYNRLAQIRDMDVRTSDVLTEREIDCLNWTSAGKTSVEIAEILGLSEHTINHYLNRATKKLDAVNRTQAVAKAIRSGLIK</sequence>
<dbReference type="PANTHER" id="PTHR44688">
    <property type="entry name" value="DNA-BINDING TRANSCRIPTIONAL ACTIVATOR DEVR_DOSR"/>
    <property type="match status" value="1"/>
</dbReference>
<organism evidence="5 6">
    <name type="scientific">Peteryoungia desertarenae</name>
    <dbReference type="NCBI Taxonomy" id="1813451"/>
    <lineage>
        <taxon>Bacteria</taxon>
        <taxon>Pseudomonadati</taxon>
        <taxon>Pseudomonadota</taxon>
        <taxon>Alphaproteobacteria</taxon>
        <taxon>Hyphomicrobiales</taxon>
        <taxon>Rhizobiaceae</taxon>
        <taxon>Peteryoungia</taxon>
    </lineage>
</organism>
<dbReference type="InterPro" id="IPR005143">
    <property type="entry name" value="TF_LuxR_autoind-bd_dom"/>
</dbReference>
<keyword evidence="6" id="KW-1185">Reference proteome</keyword>
<keyword evidence="1" id="KW-0805">Transcription regulation</keyword>
<feature type="domain" description="HTH luxR-type" evidence="4">
    <location>
        <begin position="184"/>
        <end position="249"/>
    </location>
</feature>
<name>A0ABX6QLW6_9HYPH</name>
<proteinExistence type="predicted"/>
<dbReference type="Pfam" id="PF00196">
    <property type="entry name" value="GerE"/>
    <property type="match status" value="1"/>
</dbReference>
<dbReference type="SUPFAM" id="SSF46894">
    <property type="entry name" value="C-terminal effector domain of the bipartite response regulators"/>
    <property type="match status" value="1"/>
</dbReference>